<reference evidence="2 3" key="1">
    <citation type="submission" date="2021-11" db="EMBL/GenBank/DDBJ databases">
        <title>Draft genome sequence of Paenibacillus profundus YoMME, a new Gram-positive bacteria with exoelectrogenic properties.</title>
        <authorList>
            <person name="Hubenova Y."/>
            <person name="Hubenova E."/>
            <person name="Manasiev Y."/>
            <person name="Peykov S."/>
            <person name="Mitov M."/>
        </authorList>
    </citation>
    <scope>NUCLEOTIDE SEQUENCE [LARGE SCALE GENOMIC DNA]</scope>
    <source>
        <strain evidence="2 3">YoMME</strain>
    </source>
</reference>
<evidence type="ECO:0000313" key="2">
    <source>
        <dbReference type="EMBL" id="MCE5171205.1"/>
    </source>
</evidence>
<dbReference type="Gene3D" id="3.90.1200.10">
    <property type="match status" value="1"/>
</dbReference>
<dbReference type="InterPro" id="IPR002575">
    <property type="entry name" value="Aminoglycoside_PTrfase"/>
</dbReference>
<dbReference type="Gene3D" id="3.30.200.20">
    <property type="entry name" value="Phosphorylase Kinase, domain 1"/>
    <property type="match status" value="1"/>
</dbReference>
<dbReference type="PANTHER" id="PTHR39179:SF3">
    <property type="entry name" value="COTS-RELATED PROTEIN"/>
    <property type="match status" value="1"/>
</dbReference>
<gene>
    <name evidence="2" type="ORF">LQV63_18050</name>
</gene>
<accession>A0ABS8YKV5</accession>
<proteinExistence type="predicted"/>
<dbReference type="InterPro" id="IPR047175">
    <property type="entry name" value="CotS-like"/>
</dbReference>
<protein>
    <submittedName>
        <fullName evidence="2">Aminoglycoside phosphotransferase family protein</fullName>
    </submittedName>
</protein>
<dbReference type="InterPro" id="IPR011009">
    <property type="entry name" value="Kinase-like_dom_sf"/>
</dbReference>
<evidence type="ECO:0000313" key="3">
    <source>
        <dbReference type="Proteomes" id="UP001199916"/>
    </source>
</evidence>
<dbReference type="EMBL" id="JAJNBZ010000015">
    <property type="protein sequence ID" value="MCE5171205.1"/>
    <property type="molecule type" value="Genomic_DNA"/>
</dbReference>
<comment type="caution">
    <text evidence="2">The sequence shown here is derived from an EMBL/GenBank/DDBJ whole genome shotgun (WGS) entry which is preliminary data.</text>
</comment>
<dbReference type="PANTHER" id="PTHR39179">
    <property type="entry name" value="SPORE COAT PROTEIN I"/>
    <property type="match status" value="1"/>
</dbReference>
<sequence>MANRFHKARFKTIVRNYGLQLHNVKSYASLYKPNAAFRVSTDEGDFLIKPFYRRKIGNKLTTKQQIVRLSSYIQKLKEHGYPHLPNWLVTKSGGYWVTQSGRPYYMMEWVEGGQLQSEQDYENLGSALATLHNICKGSLPPMSRCTRNQTKLFKMQDILFRRRLPTIRKRKGAGKWFNEHGGHCIKLANEAWGAIDAPEPKHIMEEEINHPALIHGDVTSPNVIIHSNGLFLIDWDQLRIDSTYYEIVKTLLNTTNYNQVQIDALLRGYEQLKPLIPAERVLVSSLFRLPVEAWIAARGIASGRGSRVFRLLERTWDARLSAIQWMDEWARRQLSDIAFVPH</sequence>
<dbReference type="RefSeq" id="WP_233697739.1">
    <property type="nucleotide sequence ID" value="NZ_JAJNBZ010000015.1"/>
</dbReference>
<name>A0ABS8YKV5_9BACL</name>
<dbReference type="Proteomes" id="UP001199916">
    <property type="component" value="Unassembled WGS sequence"/>
</dbReference>
<keyword evidence="3" id="KW-1185">Reference proteome</keyword>
<dbReference type="Pfam" id="PF01636">
    <property type="entry name" value="APH"/>
    <property type="match status" value="1"/>
</dbReference>
<dbReference type="SUPFAM" id="SSF56112">
    <property type="entry name" value="Protein kinase-like (PK-like)"/>
    <property type="match status" value="1"/>
</dbReference>
<feature type="domain" description="Aminoglycoside phosphotransferase" evidence="1">
    <location>
        <begin position="34"/>
        <end position="270"/>
    </location>
</feature>
<organism evidence="2 3">
    <name type="scientific">Paenibacillus profundus</name>
    <dbReference type="NCBI Taxonomy" id="1173085"/>
    <lineage>
        <taxon>Bacteria</taxon>
        <taxon>Bacillati</taxon>
        <taxon>Bacillota</taxon>
        <taxon>Bacilli</taxon>
        <taxon>Bacillales</taxon>
        <taxon>Paenibacillaceae</taxon>
        <taxon>Paenibacillus</taxon>
    </lineage>
</organism>
<evidence type="ECO:0000259" key="1">
    <source>
        <dbReference type="Pfam" id="PF01636"/>
    </source>
</evidence>